<evidence type="ECO:0000313" key="3">
    <source>
        <dbReference type="RefSeq" id="XP_010827667.1"/>
    </source>
</evidence>
<accession>A0A6P3GLS8</accession>
<dbReference type="OrthoDB" id="20809at2759"/>
<dbReference type="RefSeq" id="XP_010827667.1">
    <property type="nucleotide sequence ID" value="XM_010829365.1"/>
</dbReference>
<evidence type="ECO:0000256" key="1">
    <source>
        <dbReference type="SAM" id="MobiDB-lite"/>
    </source>
</evidence>
<proteinExistence type="predicted"/>
<name>A0A6P3GLS8_BISBB</name>
<dbReference type="GO" id="GO:0008380">
    <property type="term" value="P:RNA splicing"/>
    <property type="evidence" value="ECO:0007669"/>
    <property type="project" value="InterPro"/>
</dbReference>
<evidence type="ECO:0000313" key="2">
    <source>
        <dbReference type="Proteomes" id="UP000515208"/>
    </source>
</evidence>
<dbReference type="PANTHER" id="PTHR35252:SF1">
    <property type="entry name" value="RETINITIS PIGMENTOSA 9 PROTEIN"/>
    <property type="match status" value="1"/>
</dbReference>
<dbReference type="AlphaFoldDB" id="A0A6P3GLS8"/>
<dbReference type="Proteomes" id="UP000515208">
    <property type="component" value="Unplaced"/>
</dbReference>
<reference evidence="3" key="1">
    <citation type="submission" date="2025-08" db="UniProtKB">
        <authorList>
            <consortium name="RefSeq"/>
        </authorList>
    </citation>
    <scope>IDENTIFICATION</scope>
    <source>
        <tissue evidence="3">Blood</tissue>
    </source>
</reference>
<feature type="region of interest" description="Disordered" evidence="1">
    <location>
        <begin position="411"/>
        <end position="470"/>
    </location>
</feature>
<dbReference type="KEGG" id="bbis:104980593"/>
<organism evidence="2 3">
    <name type="scientific">Bison bison bison</name>
    <name type="common">North American plains bison</name>
    <dbReference type="NCBI Taxonomy" id="43346"/>
    <lineage>
        <taxon>Eukaryota</taxon>
        <taxon>Metazoa</taxon>
        <taxon>Chordata</taxon>
        <taxon>Craniata</taxon>
        <taxon>Vertebrata</taxon>
        <taxon>Euteleostomi</taxon>
        <taxon>Mammalia</taxon>
        <taxon>Eutheria</taxon>
        <taxon>Laurasiatheria</taxon>
        <taxon>Artiodactyla</taxon>
        <taxon>Ruminantia</taxon>
        <taxon>Pecora</taxon>
        <taxon>Bovidae</taxon>
        <taxon>Bovinae</taxon>
        <taxon>Bison</taxon>
    </lineage>
</organism>
<feature type="compositionally biased region" description="Basic residues" evidence="1">
    <location>
        <begin position="433"/>
        <end position="461"/>
    </location>
</feature>
<dbReference type="InterPro" id="IPR034585">
    <property type="entry name" value="PAP-1"/>
</dbReference>
<sequence length="470" mass="51881">MNPMFNSRHTSLPDAESGGSCPTVLRSLYRFPFKNVCQGPRAGTTSKIGRRREKQSLLLLLVLLIQLIPRPRQRQRLTRDEQEKRYQSVAEIRQERTEGSNAAHKEEEMMKEAVSGITLQRTLLRKSDIRVPMPSGGCSPECLRSAEDREFFLIVGIRFLLGGAGANHCLLLISGNPPPASGADEATPPIQAQSPSPVGGAFHGGVARAGRGSGAAGQGEAGLGGVGAGLGGAEGGVPVGFRARASHPATSSLEPRGAEGQVHGRSNFGEGELKCVRPNDWGAAGPDAQQLQQLKHLESFYEKPPPGFIKEDETKPEDCIPDVPGNEHAREFLAHAPTKGLWMPLGKEVKVMQCWRCKRYGHRTGDKECPFFIKGNQKLEQFRVAHEDPMYDIIRENKRHEKDIRIQQLKQLLEDSTSDDDGSSSSSSEDKEKHKKKKKKEKHKKKKKEKKKKKKRKHKSSKSNESSDSE</sequence>
<dbReference type="PANTHER" id="PTHR35252">
    <property type="entry name" value="RETINITIS PIGMENTOSA 9 PROTEIN"/>
    <property type="match status" value="1"/>
</dbReference>
<feature type="region of interest" description="Disordered" evidence="1">
    <location>
        <begin position="246"/>
        <end position="271"/>
    </location>
</feature>
<keyword evidence="2" id="KW-1185">Reference proteome</keyword>
<protein>
    <submittedName>
        <fullName evidence="3">Uncharacterized protein LOC104980593</fullName>
    </submittedName>
</protein>
<dbReference type="GeneID" id="104980593"/>
<gene>
    <name evidence="3" type="primary">LOC104980593</name>
</gene>